<evidence type="ECO:0000313" key="3">
    <source>
        <dbReference type="EMBL" id="KAF3199119.1"/>
    </source>
</evidence>
<feature type="chain" id="PRO_5041092875" description="Conidiation-specific protein 13" evidence="2">
    <location>
        <begin position="22"/>
        <end position="296"/>
    </location>
</feature>
<keyword evidence="2" id="KW-0732">Signal</keyword>
<evidence type="ECO:0000313" key="4">
    <source>
        <dbReference type="Proteomes" id="UP000483672"/>
    </source>
</evidence>
<evidence type="ECO:0008006" key="5">
    <source>
        <dbReference type="Google" id="ProtNLM"/>
    </source>
</evidence>
<feature type="signal peptide" evidence="2">
    <location>
        <begin position="1"/>
        <end position="21"/>
    </location>
</feature>
<comment type="caution">
    <text evidence="3">The sequence shown here is derived from an EMBL/GenBank/DDBJ whole genome shotgun (WGS) entry which is preliminary data.</text>
</comment>
<gene>
    <name evidence="3" type="ORF">TWF191_004605</name>
</gene>
<sequence>MINLFSNIVAVVAVSAVGVLADLKNKTAYPDGLSGPFTPGFNNYTEAPLEWFTPWGAGWIPKGCKDRFIGKGYDADDVEVFNIKYTDCDQAWTFCRHKDAQLSLEDMADSFGRMSVHMRSLVRHPIALPASSGCSALAYTDIGDIVMFGNCKGLTVWLHETGHQLDARLKPSNRFSGTTPWLEALERDTCVPDSYANTIQDTVEDFAQVVVVAQHETLLGYKPEEAFPGCLDQRQGLLERTFQSDYLEYVGRCSNRPRDSEIVSTKTTKREKMKMMKRDKAQEGNDPNVVGPCSFP</sequence>
<dbReference type="AlphaFoldDB" id="A0A6G1M2C1"/>
<protein>
    <recommendedName>
        <fullName evidence="5">Conidiation-specific protein 13</fullName>
    </recommendedName>
</protein>
<dbReference type="SUPFAM" id="SSF55486">
    <property type="entry name" value="Metalloproteases ('zincins'), catalytic domain"/>
    <property type="match status" value="1"/>
</dbReference>
<accession>A0A6G1M2C1</accession>
<reference evidence="3 4" key="1">
    <citation type="submission" date="2019-06" db="EMBL/GenBank/DDBJ databases">
        <authorList>
            <person name="Palmer J.M."/>
        </authorList>
    </citation>
    <scope>NUCLEOTIDE SEQUENCE [LARGE SCALE GENOMIC DNA]</scope>
    <source>
        <strain evidence="3 4">TWF191</strain>
    </source>
</reference>
<evidence type="ECO:0000256" key="1">
    <source>
        <dbReference type="SAM" id="MobiDB-lite"/>
    </source>
</evidence>
<dbReference type="EMBL" id="WIPF01000224">
    <property type="protein sequence ID" value="KAF3199119.1"/>
    <property type="molecule type" value="Genomic_DNA"/>
</dbReference>
<feature type="compositionally biased region" description="Basic and acidic residues" evidence="1">
    <location>
        <begin position="268"/>
        <end position="283"/>
    </location>
</feature>
<evidence type="ECO:0000256" key="2">
    <source>
        <dbReference type="SAM" id="SignalP"/>
    </source>
</evidence>
<feature type="region of interest" description="Disordered" evidence="1">
    <location>
        <begin position="260"/>
        <end position="296"/>
    </location>
</feature>
<organism evidence="3 4">
    <name type="scientific">Orbilia oligospora</name>
    <name type="common">Nematode-trapping fungus</name>
    <name type="synonym">Arthrobotrys oligospora</name>
    <dbReference type="NCBI Taxonomy" id="2813651"/>
    <lineage>
        <taxon>Eukaryota</taxon>
        <taxon>Fungi</taxon>
        <taxon>Dikarya</taxon>
        <taxon>Ascomycota</taxon>
        <taxon>Pezizomycotina</taxon>
        <taxon>Orbiliomycetes</taxon>
        <taxon>Orbiliales</taxon>
        <taxon>Orbiliaceae</taxon>
        <taxon>Orbilia</taxon>
    </lineage>
</organism>
<dbReference type="Proteomes" id="UP000483672">
    <property type="component" value="Unassembled WGS sequence"/>
</dbReference>
<proteinExistence type="predicted"/>
<name>A0A6G1M2C1_ORBOL</name>